<dbReference type="AlphaFoldDB" id="A0AAV2R669"/>
<sequence length="236" mass="26967">MSHRKNLTYDNFFGSSKCINKHEQCSSIYTSYTDVPKWYALWTSAPCNSLRCTACQQSILNFLHIRGLCSRTQFDLEYYIKDIKNNKPLFTGHRYSFIEFIPESVNSSLGFWQLTFTINNNTKGVMKMLDKKDYPIGKKNWIIEGDYCTPGLTTLALTSCSNGQYTCNDGSCIDISYRCDMEVHCRDESDEENCQTLLLPAKYLNNIPPPKTEGNDTVTISINIVLGPIKSFNIMD</sequence>
<evidence type="ECO:0000313" key="3">
    <source>
        <dbReference type="EMBL" id="CAL4115013.1"/>
    </source>
</evidence>
<protein>
    <submittedName>
        <fullName evidence="3">Uncharacterized protein</fullName>
    </submittedName>
</protein>
<reference evidence="3 4" key="1">
    <citation type="submission" date="2024-05" db="EMBL/GenBank/DDBJ databases">
        <authorList>
            <person name="Wallberg A."/>
        </authorList>
    </citation>
    <scope>NUCLEOTIDE SEQUENCE [LARGE SCALE GENOMIC DNA]</scope>
</reference>
<keyword evidence="1 2" id="KW-1015">Disulfide bond</keyword>
<gene>
    <name evidence="3" type="ORF">MNOR_LOCUS20573</name>
</gene>
<dbReference type="Pfam" id="PF00057">
    <property type="entry name" value="Ldl_recept_a"/>
    <property type="match status" value="1"/>
</dbReference>
<name>A0AAV2R669_MEGNR</name>
<feature type="disulfide bond" evidence="2">
    <location>
        <begin position="160"/>
        <end position="172"/>
    </location>
</feature>
<organism evidence="3 4">
    <name type="scientific">Meganyctiphanes norvegica</name>
    <name type="common">Northern krill</name>
    <name type="synonym">Thysanopoda norvegica</name>
    <dbReference type="NCBI Taxonomy" id="48144"/>
    <lineage>
        <taxon>Eukaryota</taxon>
        <taxon>Metazoa</taxon>
        <taxon>Ecdysozoa</taxon>
        <taxon>Arthropoda</taxon>
        <taxon>Crustacea</taxon>
        <taxon>Multicrustacea</taxon>
        <taxon>Malacostraca</taxon>
        <taxon>Eumalacostraca</taxon>
        <taxon>Eucarida</taxon>
        <taxon>Euphausiacea</taxon>
        <taxon>Euphausiidae</taxon>
        <taxon>Meganyctiphanes</taxon>
    </lineage>
</organism>
<evidence type="ECO:0000256" key="1">
    <source>
        <dbReference type="ARBA" id="ARBA00023157"/>
    </source>
</evidence>
<dbReference type="Gene3D" id="4.10.400.10">
    <property type="entry name" value="Low-density Lipoprotein Receptor"/>
    <property type="match status" value="1"/>
</dbReference>
<keyword evidence="4" id="KW-1185">Reference proteome</keyword>
<feature type="disulfide bond" evidence="2">
    <location>
        <begin position="167"/>
        <end position="185"/>
    </location>
</feature>
<dbReference type="PROSITE" id="PS50068">
    <property type="entry name" value="LDLRA_2"/>
    <property type="match status" value="1"/>
</dbReference>
<comment type="caution">
    <text evidence="3">The sequence shown here is derived from an EMBL/GenBank/DDBJ whole genome shotgun (WGS) entry which is preliminary data.</text>
</comment>
<dbReference type="CDD" id="cd00112">
    <property type="entry name" value="LDLa"/>
    <property type="match status" value="1"/>
</dbReference>
<accession>A0AAV2R669</accession>
<proteinExistence type="predicted"/>
<dbReference type="SUPFAM" id="SSF57424">
    <property type="entry name" value="LDL receptor-like module"/>
    <property type="match status" value="1"/>
</dbReference>
<dbReference type="InterPro" id="IPR002172">
    <property type="entry name" value="LDrepeatLR_classA_rpt"/>
</dbReference>
<dbReference type="SMART" id="SM00192">
    <property type="entry name" value="LDLa"/>
    <property type="match status" value="1"/>
</dbReference>
<feature type="non-terminal residue" evidence="3">
    <location>
        <position position="236"/>
    </location>
</feature>
<dbReference type="EMBL" id="CAXKWB010015986">
    <property type="protein sequence ID" value="CAL4115013.1"/>
    <property type="molecule type" value="Genomic_DNA"/>
</dbReference>
<dbReference type="PROSITE" id="PS01209">
    <property type="entry name" value="LDLRA_1"/>
    <property type="match status" value="1"/>
</dbReference>
<evidence type="ECO:0000256" key="2">
    <source>
        <dbReference type="PROSITE-ProRule" id="PRU00124"/>
    </source>
</evidence>
<feature type="disulfide bond" evidence="2">
    <location>
        <begin position="179"/>
        <end position="194"/>
    </location>
</feature>
<dbReference type="InterPro" id="IPR036055">
    <property type="entry name" value="LDL_receptor-like_sf"/>
</dbReference>
<evidence type="ECO:0000313" key="4">
    <source>
        <dbReference type="Proteomes" id="UP001497623"/>
    </source>
</evidence>
<dbReference type="Proteomes" id="UP001497623">
    <property type="component" value="Unassembled WGS sequence"/>
</dbReference>
<dbReference type="InterPro" id="IPR023415">
    <property type="entry name" value="LDLR_class-A_CS"/>
</dbReference>